<evidence type="ECO:0000256" key="7">
    <source>
        <dbReference type="ARBA" id="ARBA00023136"/>
    </source>
</evidence>
<dbReference type="GO" id="GO:0006508">
    <property type="term" value="P:proteolysis"/>
    <property type="evidence" value="ECO:0007669"/>
    <property type="project" value="UniProtKB-KW"/>
</dbReference>
<keyword evidence="6 8" id="KW-1133">Transmembrane helix</keyword>
<reference evidence="9" key="1">
    <citation type="submission" date="2019-10" db="EMBL/GenBank/DDBJ databases">
        <title>Draft genome sequece of Microseira wollei NIES-4236.</title>
        <authorList>
            <person name="Yamaguchi H."/>
            <person name="Suzuki S."/>
            <person name="Kawachi M."/>
        </authorList>
    </citation>
    <scope>NUCLEOTIDE SEQUENCE</scope>
    <source>
        <strain evidence="9">NIES-4236</strain>
    </source>
</reference>
<dbReference type="NCBIfam" id="TIGR03763">
    <property type="entry name" value="cyanoexo_CrtA"/>
    <property type="match status" value="1"/>
</dbReference>
<dbReference type="InterPro" id="IPR026392">
    <property type="entry name" value="Exo/Archaeosortase_dom"/>
</dbReference>
<organism evidence="9 10">
    <name type="scientific">Microseira wollei NIES-4236</name>
    <dbReference type="NCBI Taxonomy" id="2530354"/>
    <lineage>
        <taxon>Bacteria</taxon>
        <taxon>Bacillati</taxon>
        <taxon>Cyanobacteriota</taxon>
        <taxon>Cyanophyceae</taxon>
        <taxon>Oscillatoriophycideae</taxon>
        <taxon>Aerosakkonematales</taxon>
        <taxon>Aerosakkonemataceae</taxon>
        <taxon>Microseira</taxon>
    </lineage>
</organism>
<dbReference type="EMBL" id="BLAY01000056">
    <property type="protein sequence ID" value="GET38981.1"/>
    <property type="molecule type" value="Genomic_DNA"/>
</dbReference>
<accession>A0AAV3XE72</accession>
<evidence type="ECO:0000313" key="9">
    <source>
        <dbReference type="EMBL" id="GET38981.1"/>
    </source>
</evidence>
<feature type="transmembrane region" description="Helical" evidence="8">
    <location>
        <begin position="50"/>
        <end position="69"/>
    </location>
</feature>
<name>A0AAV3XE72_9CYAN</name>
<protein>
    <recommendedName>
        <fullName evidence="11">Eight transmembrane protein EpsH</fullName>
    </recommendedName>
</protein>
<evidence type="ECO:0000256" key="1">
    <source>
        <dbReference type="ARBA" id="ARBA00004651"/>
    </source>
</evidence>
<gene>
    <name evidence="9" type="ORF">MiSe_37410</name>
</gene>
<evidence type="ECO:0000256" key="8">
    <source>
        <dbReference type="SAM" id="Phobius"/>
    </source>
</evidence>
<dbReference type="Pfam" id="PF09721">
    <property type="entry name" value="Exosortase_EpsH"/>
    <property type="match status" value="1"/>
</dbReference>
<dbReference type="GO" id="GO:0005886">
    <property type="term" value="C:plasma membrane"/>
    <property type="evidence" value="ECO:0007669"/>
    <property type="project" value="UniProtKB-SubCell"/>
</dbReference>
<evidence type="ECO:0000256" key="5">
    <source>
        <dbReference type="ARBA" id="ARBA00022801"/>
    </source>
</evidence>
<proteinExistence type="predicted"/>
<comment type="caution">
    <text evidence="9">The sequence shown here is derived from an EMBL/GenBank/DDBJ whole genome shotgun (WGS) entry which is preliminary data.</text>
</comment>
<evidence type="ECO:0000256" key="6">
    <source>
        <dbReference type="ARBA" id="ARBA00022989"/>
    </source>
</evidence>
<feature type="transmembrane region" description="Helical" evidence="8">
    <location>
        <begin position="193"/>
        <end position="215"/>
    </location>
</feature>
<keyword evidence="7 8" id="KW-0472">Membrane</keyword>
<feature type="transmembrane region" description="Helical" evidence="8">
    <location>
        <begin position="106"/>
        <end position="124"/>
    </location>
</feature>
<feature type="transmembrane region" description="Helical" evidence="8">
    <location>
        <begin position="28"/>
        <end position="44"/>
    </location>
</feature>
<dbReference type="GO" id="GO:0008233">
    <property type="term" value="F:peptidase activity"/>
    <property type="evidence" value="ECO:0007669"/>
    <property type="project" value="UniProtKB-KW"/>
</dbReference>
<feature type="transmembrane region" description="Helical" evidence="8">
    <location>
        <begin position="265"/>
        <end position="281"/>
    </location>
</feature>
<dbReference type="InterPro" id="IPR022505">
    <property type="entry name" value="Exosortase_cyanobac"/>
</dbReference>
<keyword evidence="3" id="KW-0645">Protease</keyword>
<feature type="transmembrane region" description="Helical" evidence="8">
    <location>
        <begin position="136"/>
        <end position="157"/>
    </location>
</feature>
<comment type="subcellular location">
    <subcellularLocation>
        <location evidence="1">Cell membrane</location>
        <topology evidence="1">Multi-pass membrane protein</topology>
    </subcellularLocation>
</comment>
<dbReference type="AlphaFoldDB" id="A0AAV3XE72"/>
<evidence type="ECO:0008006" key="11">
    <source>
        <dbReference type="Google" id="ProtNLM"/>
    </source>
</evidence>
<sequence>MDWIYSFENSTEMRTFLAPVQQFQLRKFWLLVLAGGLIALHLHSSLDAKLTNLVVTSVLFIGAIIFKLKQKRSTLNLESNLLCKISGALLIAFVFFSQAFLPNYDFLIRLLPFISGLGLTLLASGIKGLKQYWQELMLLLVLAVPLELLINPVNQIFHITKLLAKISTFILWYVGFQVTRQGDLIILPEKATWVGPNCSGVLTMLWMLQLAILFLTTYPTNKVKKILVPAVAVLIVMVVNGIRIAIMALLAAYNYPAFEYWHSDNAQIFSTIPLLIFWWFCQSLRRNR</sequence>
<evidence type="ECO:0000256" key="4">
    <source>
        <dbReference type="ARBA" id="ARBA00022692"/>
    </source>
</evidence>
<evidence type="ECO:0000313" key="10">
    <source>
        <dbReference type="Proteomes" id="UP001050975"/>
    </source>
</evidence>
<keyword evidence="10" id="KW-1185">Reference proteome</keyword>
<evidence type="ECO:0000256" key="2">
    <source>
        <dbReference type="ARBA" id="ARBA00022475"/>
    </source>
</evidence>
<dbReference type="Proteomes" id="UP001050975">
    <property type="component" value="Unassembled WGS sequence"/>
</dbReference>
<feature type="transmembrane region" description="Helical" evidence="8">
    <location>
        <begin position="227"/>
        <end position="253"/>
    </location>
</feature>
<keyword evidence="5" id="KW-0378">Hydrolase</keyword>
<evidence type="ECO:0000256" key="3">
    <source>
        <dbReference type="ARBA" id="ARBA00022670"/>
    </source>
</evidence>
<feature type="transmembrane region" description="Helical" evidence="8">
    <location>
        <begin position="81"/>
        <end position="100"/>
    </location>
</feature>
<dbReference type="InterPro" id="IPR019127">
    <property type="entry name" value="Exosortase"/>
</dbReference>
<keyword evidence="2" id="KW-1003">Cell membrane</keyword>
<keyword evidence="4 8" id="KW-0812">Transmembrane</keyword>
<dbReference type="NCBIfam" id="TIGR04178">
    <property type="entry name" value="exo_archaeo"/>
    <property type="match status" value="1"/>
</dbReference>